<reference evidence="2" key="1">
    <citation type="journal article" date="2008" name="Nat. Genet.">
        <title>The Pristionchus pacificus genome provides a unique perspective on nematode lifestyle and parasitism.</title>
        <authorList>
            <person name="Dieterich C."/>
            <person name="Clifton S.W."/>
            <person name="Schuster L.N."/>
            <person name="Chinwalla A."/>
            <person name="Delehaunty K."/>
            <person name="Dinkelacker I."/>
            <person name="Fulton L."/>
            <person name="Fulton R."/>
            <person name="Godfrey J."/>
            <person name="Minx P."/>
            <person name="Mitreva M."/>
            <person name="Roeseler W."/>
            <person name="Tian H."/>
            <person name="Witte H."/>
            <person name="Yang S.P."/>
            <person name="Wilson R.K."/>
            <person name="Sommer R.J."/>
        </authorList>
    </citation>
    <scope>NUCLEOTIDE SEQUENCE [LARGE SCALE GENOMIC DNA]</scope>
    <source>
        <strain evidence="2">PS312</strain>
    </source>
</reference>
<evidence type="ECO:0000313" key="1">
    <source>
        <dbReference type="EnsemblMetazoa" id="PPA13887.1"/>
    </source>
</evidence>
<reference evidence="1" key="2">
    <citation type="submission" date="2022-06" db="UniProtKB">
        <authorList>
            <consortium name="EnsemblMetazoa"/>
        </authorList>
    </citation>
    <scope>IDENTIFICATION</scope>
    <source>
        <strain evidence="1">PS312</strain>
    </source>
</reference>
<organism evidence="1 2">
    <name type="scientific">Pristionchus pacificus</name>
    <name type="common">Parasitic nematode worm</name>
    <dbReference type="NCBI Taxonomy" id="54126"/>
    <lineage>
        <taxon>Eukaryota</taxon>
        <taxon>Metazoa</taxon>
        <taxon>Ecdysozoa</taxon>
        <taxon>Nematoda</taxon>
        <taxon>Chromadorea</taxon>
        <taxon>Rhabditida</taxon>
        <taxon>Rhabditina</taxon>
        <taxon>Diplogasteromorpha</taxon>
        <taxon>Diplogasteroidea</taxon>
        <taxon>Neodiplogasteridae</taxon>
        <taxon>Pristionchus</taxon>
    </lineage>
</organism>
<accession>A0A2A6CK70</accession>
<dbReference type="AlphaFoldDB" id="A0A2A6CK70"/>
<keyword evidence="2" id="KW-1185">Reference proteome</keyword>
<proteinExistence type="predicted"/>
<protein>
    <submittedName>
        <fullName evidence="1">Uncharacterized protein</fullName>
    </submittedName>
</protein>
<dbReference type="Proteomes" id="UP000005239">
    <property type="component" value="Unassembled WGS sequence"/>
</dbReference>
<gene>
    <name evidence="1" type="primary">WBGene00103441</name>
</gene>
<evidence type="ECO:0000313" key="2">
    <source>
        <dbReference type="Proteomes" id="UP000005239"/>
    </source>
</evidence>
<accession>A0A8R1YF21</accession>
<dbReference type="EnsemblMetazoa" id="PPA13887.1">
    <property type="protein sequence ID" value="PPA13887.1"/>
    <property type="gene ID" value="WBGene00103441"/>
</dbReference>
<name>A0A2A6CK70_PRIPA</name>
<sequence length="97" mass="10380">MKPATNQCPMYTQATAADCTKDGANSPTVICKDGANSPTVICKDGANSPTVICKDGAWYTGDPQRPLDNKPTLPLVQPVLLACFGAKMYEIIALVWY</sequence>